<evidence type="ECO:0000313" key="3">
    <source>
        <dbReference type="Proteomes" id="UP001177744"/>
    </source>
</evidence>
<feature type="region of interest" description="Disordered" evidence="1">
    <location>
        <begin position="548"/>
        <end position="568"/>
    </location>
</feature>
<accession>A0AA40HWR0</accession>
<feature type="region of interest" description="Disordered" evidence="1">
    <location>
        <begin position="242"/>
        <end position="270"/>
    </location>
</feature>
<name>A0AA40HWR0_CNENI</name>
<dbReference type="InterPro" id="IPR004244">
    <property type="entry name" value="Transposase_22"/>
</dbReference>
<reference evidence="2" key="1">
    <citation type="submission" date="2023-06" db="EMBL/GenBank/DDBJ databases">
        <title>Reference genome for the Northern bat (Eptesicus nilssonii), a most northern bat species.</title>
        <authorList>
            <person name="Laine V.N."/>
            <person name="Pulliainen A.T."/>
            <person name="Lilley T.M."/>
        </authorList>
    </citation>
    <scope>NUCLEOTIDE SEQUENCE</scope>
    <source>
        <strain evidence="2">BLF_Eptnil</strain>
        <tissue evidence="2">Kidney</tissue>
    </source>
</reference>
<organism evidence="2 3">
    <name type="scientific">Cnephaeus nilssonii</name>
    <name type="common">Northern bat</name>
    <name type="synonym">Eptesicus nilssonii</name>
    <dbReference type="NCBI Taxonomy" id="3371016"/>
    <lineage>
        <taxon>Eukaryota</taxon>
        <taxon>Metazoa</taxon>
        <taxon>Chordata</taxon>
        <taxon>Craniata</taxon>
        <taxon>Vertebrata</taxon>
        <taxon>Euteleostomi</taxon>
        <taxon>Mammalia</taxon>
        <taxon>Eutheria</taxon>
        <taxon>Laurasiatheria</taxon>
        <taxon>Chiroptera</taxon>
        <taxon>Yangochiroptera</taxon>
        <taxon>Vespertilionidae</taxon>
        <taxon>Cnephaeus</taxon>
    </lineage>
</organism>
<sequence>MEESKRLDIEFKTMVIRFFKNFLEKANKFSKTLEDMKKDQLEIKHTLTEIKNNIQRSNSRLEDRKNQVKDVKYKEAKNTQPEKQKAKRIQKYEDSVRSLWNNFKHTNIRIIEVPEEEREQDTENLFEEIMTENFPYLNTHVVRPQRHAASAAGTEFGAAVGAEVAAPISKLCFVTDATSRSVVFVLALATPLGLVCQTVSQVIYAKGKFLKEIKSAAPVNTEMIRKHSSLIADMEKVFGGRDRRSNQPQHFLNPKPNPEQGPNSSMTAERAEVVQGEAASADVDAAASYPARIINEGGYTSLILEELLLTDEQRKWFLEIESTPGEDAGKSVEIITKDVEYYTSLVDKAVTRFGGLTPILKEVLRWVKCYETTSHATENSSVKGRVNRCGKLRCGLISRNGRAPLSQKLGSRLVSITAVVGASPASVAALRSREPSGMNICNERRSTCPPVILSKSNPAMRVVILPGRGGSVVEHRPMNQEVMVRFRSTVRSEMLSQAYRKSRGRPGATSISLYHRLRINTPKETPARHGWNKMGTVRWSCAKNLAGSPGPEGLPNEGSNHTCPTPSRGKSKICTCPRPVVGKRRLVSHMRLFGSLSVALPQNTTAWGLVPGWAPGPYHHSPFRPHCACRCHCSVGSLPLHCGAHESAKRHSHCGSTLTTRGQLINGSKMPGSSLASWVSVRKNGNSNKLEDRQKQAGQNGNLQAAKRLLLLPSKSKRTFSYNPPTYHDCAAHSRAPRQSPDRQAARES</sequence>
<dbReference type="Proteomes" id="UP001177744">
    <property type="component" value="Unassembled WGS sequence"/>
</dbReference>
<feature type="compositionally biased region" description="Basic and acidic residues" evidence="1">
    <location>
        <begin position="740"/>
        <end position="749"/>
    </location>
</feature>
<protein>
    <submittedName>
        <fullName evidence="2">Uncharacterized protein</fullName>
    </submittedName>
</protein>
<proteinExistence type="predicted"/>
<comment type="caution">
    <text evidence="2">The sequence shown here is derived from an EMBL/GenBank/DDBJ whole genome shotgun (WGS) entry which is preliminary data.</text>
</comment>
<evidence type="ECO:0000313" key="2">
    <source>
        <dbReference type="EMBL" id="KAK1338262.1"/>
    </source>
</evidence>
<dbReference type="AlphaFoldDB" id="A0AA40HWR0"/>
<feature type="region of interest" description="Disordered" evidence="1">
    <location>
        <begin position="714"/>
        <end position="749"/>
    </location>
</feature>
<evidence type="ECO:0000256" key="1">
    <source>
        <dbReference type="SAM" id="MobiDB-lite"/>
    </source>
</evidence>
<keyword evidence="3" id="KW-1185">Reference proteome</keyword>
<gene>
    <name evidence="2" type="ORF">QTO34_001377</name>
</gene>
<dbReference type="PANTHER" id="PTHR11505">
    <property type="entry name" value="L1 TRANSPOSABLE ELEMENT-RELATED"/>
    <property type="match status" value="1"/>
</dbReference>
<dbReference type="EMBL" id="JAULJE010000010">
    <property type="protein sequence ID" value="KAK1338262.1"/>
    <property type="molecule type" value="Genomic_DNA"/>
</dbReference>